<evidence type="ECO:0000313" key="2">
    <source>
        <dbReference type="EMBL" id="WAR45397.1"/>
    </source>
</evidence>
<gene>
    <name evidence="2" type="ORF">NM686_002485</name>
</gene>
<dbReference type="Proteomes" id="UP001162780">
    <property type="component" value="Chromosome"/>
</dbReference>
<accession>A0ABY7GLN0</accession>
<dbReference type="EMBL" id="CP113517">
    <property type="protein sequence ID" value="WAR45397.1"/>
    <property type="molecule type" value="Genomic_DNA"/>
</dbReference>
<keyword evidence="3" id="KW-1185">Reference proteome</keyword>
<organism evidence="2 3">
    <name type="scientific">Methylomonas rapida</name>
    <dbReference type="NCBI Taxonomy" id="2963939"/>
    <lineage>
        <taxon>Bacteria</taxon>
        <taxon>Pseudomonadati</taxon>
        <taxon>Pseudomonadota</taxon>
        <taxon>Gammaproteobacteria</taxon>
        <taxon>Methylococcales</taxon>
        <taxon>Methylococcaceae</taxon>
        <taxon>Methylomonas</taxon>
    </lineage>
</organism>
<dbReference type="RefSeq" id="WP_255190368.1">
    <property type="nucleotide sequence ID" value="NZ_CP113517.1"/>
</dbReference>
<sequence length="111" mass="12624">MNAIPFDTLKFANWLKAVGFTETQTETIVEIQREANNETLHHAIHDFHLDDIATKRDIKELERDIKAMEVALKRDLADVEMRLRRTAQSGALDITDRPNSPLLRKAGFPAG</sequence>
<name>A0ABY7GLN0_9GAMM</name>
<proteinExistence type="predicted"/>
<feature type="region of interest" description="Disordered" evidence="1">
    <location>
        <begin position="88"/>
        <end position="111"/>
    </location>
</feature>
<reference evidence="2" key="1">
    <citation type="submission" date="2022-11" db="EMBL/GenBank/DDBJ databases">
        <title>Methylomonas rapida sp. nov., Carotenoid-Producing Obligate Methanotrophs with High Growth Characteristics and Biotechnological Potential.</title>
        <authorList>
            <person name="Tikhonova E.N."/>
            <person name="Suleimanov R.Z."/>
            <person name="Miroshnikov K."/>
            <person name="Oshkin I.Y."/>
            <person name="Belova S.E."/>
            <person name="Danilova O.V."/>
            <person name="Ashikhmin A."/>
            <person name="Konopkin A."/>
            <person name="But S.Y."/>
            <person name="Khmelenina V.N."/>
            <person name="Kuznetsov N."/>
            <person name="Pimenov N.V."/>
            <person name="Dedysh S.N."/>
        </authorList>
    </citation>
    <scope>NUCLEOTIDE SEQUENCE</scope>
    <source>
        <strain evidence="2">MP1</strain>
    </source>
</reference>
<evidence type="ECO:0000313" key="3">
    <source>
        <dbReference type="Proteomes" id="UP001162780"/>
    </source>
</evidence>
<evidence type="ECO:0000256" key="1">
    <source>
        <dbReference type="SAM" id="MobiDB-lite"/>
    </source>
</evidence>
<protein>
    <submittedName>
        <fullName evidence="2">CCDC90 family protein</fullName>
    </submittedName>
</protein>